<proteinExistence type="predicted"/>
<dbReference type="Proteomes" id="UP000267804">
    <property type="component" value="Chromosome"/>
</dbReference>
<protein>
    <submittedName>
        <fullName evidence="1">Uncharacterized protein</fullName>
    </submittedName>
</protein>
<dbReference type="EMBL" id="CP024087">
    <property type="protein sequence ID" value="AYF30056.1"/>
    <property type="molecule type" value="Genomic_DNA"/>
</dbReference>
<evidence type="ECO:0000313" key="2">
    <source>
        <dbReference type="Proteomes" id="UP000267804"/>
    </source>
</evidence>
<dbReference type="KEGG" id="mtua:CSH63_21875"/>
<accession>A0A386WNT9</accession>
<name>A0A386WNT9_9ACTN</name>
<sequence length="59" mass="6370">MCRVSVSVSMLESKQWLLAGLAALGVLQGAGQRLGVAERDDRLDGDGGCWIRVAGRERR</sequence>
<organism evidence="1 2">
    <name type="scientific">Micromonospora tulbaghiae</name>
    <dbReference type="NCBI Taxonomy" id="479978"/>
    <lineage>
        <taxon>Bacteria</taxon>
        <taxon>Bacillati</taxon>
        <taxon>Actinomycetota</taxon>
        <taxon>Actinomycetes</taxon>
        <taxon>Micromonosporales</taxon>
        <taxon>Micromonosporaceae</taxon>
        <taxon>Micromonospora</taxon>
    </lineage>
</organism>
<gene>
    <name evidence="1" type="ORF">CSH63_21875</name>
</gene>
<evidence type="ECO:0000313" key="1">
    <source>
        <dbReference type="EMBL" id="AYF30056.1"/>
    </source>
</evidence>
<dbReference type="AlphaFoldDB" id="A0A386WNT9"/>
<reference evidence="1 2" key="1">
    <citation type="submission" date="2017-10" db="EMBL/GenBank/DDBJ databases">
        <title>Integration of genomic and chemical information greatly accelerates assignment of the full stereostructure of myelolactone, a potent inhibitor of myeloma from a marine-derived Micromonospora.</title>
        <authorList>
            <person name="Kim M.C."/>
            <person name="Machado H."/>
            <person name="Jensen P.R."/>
            <person name="Fenical W."/>
        </authorList>
    </citation>
    <scope>NUCLEOTIDE SEQUENCE [LARGE SCALE GENOMIC DNA]</scope>
    <source>
        <strain evidence="1 2">CNY-010</strain>
    </source>
</reference>